<comment type="caution">
    <text evidence="2">The sequence shown here is derived from an EMBL/GenBank/DDBJ whole genome shotgun (WGS) entry which is preliminary data.</text>
</comment>
<keyword evidence="3" id="KW-1185">Reference proteome</keyword>
<dbReference type="AlphaFoldDB" id="A0A7W7WMX8"/>
<dbReference type="RefSeq" id="WP_184533162.1">
    <property type="nucleotide sequence ID" value="NZ_JACHJW010000001.1"/>
</dbReference>
<sequence length="436" mass="46526">MAVIDLGEHYDELSLDAEPRRGWRITRGFRVGVVLALLLVTVTAGAPPRQPVPELVVPAGREASLTVAEDRLFLTELSSPDRGITALRAGDGRRLWRLPAPAGVVLSVIGVVAQRLIVLATPEVEGPSETMALDPATGAVSWRHLAAFRGWGVESDLLLRTEPSDQEPVTLVSVAADSGRIRWSQPIPGGAEPVHQDDAVTSSRIVLGLSGRRAEVREGSSGRLVQAIGPPVRQPQAPDDHSRFPGVVGDLLFVAGGPDEVVAYGLDRLDHRWTARESGLTPDGFFACGSILCHLSLQAGLRGIDPATGQTRWVLPQLPVAWPVGDRLVASEAGFPAADSLMVLDPATGRRLGGLGRWAVLGMLPGLPGSRSLLGVRYTTDGQVWFARLDPATVTARIELVTRGSIGGCEIRAGGDAEVLVCRRPDWAFRLWRLPG</sequence>
<protein>
    <submittedName>
        <fullName evidence="2">Outer membrane protein assembly factor BamB</fullName>
    </submittedName>
</protein>
<dbReference type="InterPro" id="IPR011047">
    <property type="entry name" value="Quinoprotein_ADH-like_sf"/>
</dbReference>
<dbReference type="InterPro" id="IPR015943">
    <property type="entry name" value="WD40/YVTN_repeat-like_dom_sf"/>
</dbReference>
<name>A0A7W7WMX8_9ACTN</name>
<dbReference type="SUPFAM" id="SSF50998">
    <property type="entry name" value="Quinoprotein alcohol dehydrogenase-like"/>
    <property type="match status" value="1"/>
</dbReference>
<dbReference type="InterPro" id="IPR002372">
    <property type="entry name" value="PQQ_rpt_dom"/>
</dbReference>
<evidence type="ECO:0000313" key="3">
    <source>
        <dbReference type="Proteomes" id="UP000578819"/>
    </source>
</evidence>
<dbReference type="Proteomes" id="UP000578819">
    <property type="component" value="Unassembled WGS sequence"/>
</dbReference>
<accession>A0A7W7WMX8</accession>
<feature type="domain" description="Pyrrolo-quinoline quinone repeat" evidence="1">
    <location>
        <begin position="62"/>
        <end position="144"/>
    </location>
</feature>
<evidence type="ECO:0000313" key="2">
    <source>
        <dbReference type="EMBL" id="MBB4957275.1"/>
    </source>
</evidence>
<reference evidence="2 3" key="1">
    <citation type="submission" date="2020-08" db="EMBL/GenBank/DDBJ databases">
        <title>Sequencing the genomes of 1000 actinobacteria strains.</title>
        <authorList>
            <person name="Klenk H.-P."/>
        </authorList>
    </citation>
    <scope>NUCLEOTIDE SEQUENCE [LARGE SCALE GENOMIC DNA]</scope>
    <source>
        <strain evidence="2 3">DSM 45886</strain>
    </source>
</reference>
<dbReference type="EMBL" id="JACHJW010000001">
    <property type="protein sequence ID" value="MBB4957275.1"/>
    <property type="molecule type" value="Genomic_DNA"/>
</dbReference>
<organism evidence="2 3">
    <name type="scientific">Micromonospora polyrhachis</name>
    <dbReference type="NCBI Taxonomy" id="1282883"/>
    <lineage>
        <taxon>Bacteria</taxon>
        <taxon>Bacillati</taxon>
        <taxon>Actinomycetota</taxon>
        <taxon>Actinomycetes</taxon>
        <taxon>Micromonosporales</taxon>
        <taxon>Micromonosporaceae</taxon>
        <taxon>Micromonospora</taxon>
    </lineage>
</organism>
<evidence type="ECO:0000259" key="1">
    <source>
        <dbReference type="Pfam" id="PF13360"/>
    </source>
</evidence>
<dbReference type="Pfam" id="PF13360">
    <property type="entry name" value="PQQ_2"/>
    <property type="match status" value="1"/>
</dbReference>
<gene>
    <name evidence="2" type="ORF">FHR38_001008</name>
</gene>
<dbReference type="Gene3D" id="2.130.10.10">
    <property type="entry name" value="YVTN repeat-like/Quinoprotein amine dehydrogenase"/>
    <property type="match status" value="1"/>
</dbReference>
<proteinExistence type="predicted"/>